<protein>
    <submittedName>
        <fullName evidence="1">Uncharacterized protein</fullName>
    </submittedName>
</protein>
<dbReference type="EMBL" id="BDQA01000276">
    <property type="protein sequence ID" value="GBH21726.1"/>
    <property type="molecule type" value="Genomic_RNA"/>
</dbReference>
<proteinExistence type="predicted"/>
<organism evidence="1">
    <name type="scientific">viral metagenome</name>
    <dbReference type="NCBI Taxonomy" id="1070528"/>
    <lineage>
        <taxon>unclassified sequences</taxon>
        <taxon>metagenomes</taxon>
        <taxon>organismal metagenomes</taxon>
    </lineage>
</organism>
<comment type="caution">
    <text evidence="1">The sequence shown here is derived from an EMBL/GenBank/DDBJ whole genome shotgun (WGS) entry which is preliminary data.</text>
</comment>
<sequence>MDYGNITQSSERITAAAFGESGAAMCEGRTGVISNRTGSLTTSIPAGAVSAVFGITPSNLSQGGLQVHIWGLDASNVVTSQTQHTIVNLDNSYAKVGPLGLHTRISNASPSDLRRGVMTAGAFDVIPSNPVVTASNVHDFTLPGASGVFGPGVTGSINQFILGEMARTAKNLVNQQDRYRYVSSAFTSPELTNIVATAANAETTLYDSALLTDDTQVFNGFIHEASVGGFVKFTSSGSASSVTVKCAVKNFAGSVIEEKELILACAASTEYIVDLEDVGGAFSYSNAALRSMTVTLSSSVASGIASIDSASVVAEALLPNSDPSNLVATIARVDGLSATDSDTYSIYVTLTVEAVPSLSTRPLTTTLASTPEGLEAYNVLCTMMKGISIVTGSSGEISQYVKGAVSQAMTTPDPIRAASIFGRKLSGFLRKVGSEIRQHGPEATHLIKSGLAELHKNRHTIAKVLTAAAAADPAFVPAAAAGNAYAN</sequence>
<evidence type="ECO:0000313" key="1">
    <source>
        <dbReference type="EMBL" id="GBH21726.1"/>
    </source>
</evidence>
<accession>A0A2V0R8Z0</accession>
<name>A0A2V0R8Z0_9ZZZZ</name>
<dbReference type="AlphaFoldDB" id="A0A2V0R8Z0"/>
<reference evidence="1" key="1">
    <citation type="submission" date="2017-04" db="EMBL/GenBank/DDBJ databases">
        <title>Unveiling RNA virosphere associated with marine microorganisms.</title>
        <authorList>
            <person name="Urayama S."/>
            <person name="Takaki Y."/>
            <person name="Nishi S."/>
            <person name="Yoshida Y."/>
            <person name="Deguchi S."/>
            <person name="Takai K."/>
            <person name="Nunoura T."/>
        </authorList>
    </citation>
    <scope>NUCLEOTIDE SEQUENCE</scope>
</reference>